<evidence type="ECO:0000259" key="3">
    <source>
        <dbReference type="Pfam" id="PF23071"/>
    </source>
</evidence>
<evidence type="ECO:0000256" key="1">
    <source>
        <dbReference type="SAM" id="Phobius"/>
    </source>
</evidence>
<reference evidence="4" key="1">
    <citation type="submission" date="2021-05" db="EMBL/GenBank/DDBJ databases">
        <authorList>
            <person name="Alioto T."/>
            <person name="Alioto T."/>
            <person name="Gomez Garrido J."/>
        </authorList>
    </citation>
    <scope>NUCLEOTIDE SEQUENCE</scope>
</reference>
<proteinExistence type="predicted"/>
<dbReference type="PANTHER" id="PTHR22255:SF1">
    <property type="entry name" value="LD32918P"/>
    <property type="match status" value="1"/>
</dbReference>
<dbReference type="Pfam" id="PF23071">
    <property type="entry name" value="DUF7044"/>
    <property type="match status" value="1"/>
</dbReference>
<name>A0A8D9EFD8_9HEMI</name>
<dbReference type="GO" id="GO:0042060">
    <property type="term" value="P:wound healing"/>
    <property type="evidence" value="ECO:0007669"/>
    <property type="project" value="TreeGrafter"/>
</dbReference>
<dbReference type="AlphaFoldDB" id="A0A8D9EFD8"/>
<dbReference type="InterPro" id="IPR055472">
    <property type="entry name" value="DUF7044"/>
</dbReference>
<keyword evidence="1" id="KW-0812">Transmembrane</keyword>
<feature type="chain" id="PRO_5034429797" description="DUF7044 domain-containing protein" evidence="2">
    <location>
        <begin position="23"/>
        <end position="170"/>
    </location>
</feature>
<feature type="transmembrane region" description="Helical" evidence="1">
    <location>
        <begin position="147"/>
        <end position="166"/>
    </location>
</feature>
<dbReference type="EMBL" id="HBUF01526981">
    <property type="protein sequence ID" value="CAG6750509.1"/>
    <property type="molecule type" value="Transcribed_RNA"/>
</dbReference>
<feature type="signal peptide" evidence="2">
    <location>
        <begin position="1"/>
        <end position="22"/>
    </location>
</feature>
<sequence length="170" mass="19198">MMEITHSLRLIASICLLQIVLGCNIPTVLRGSWFSWENGKNTVTEINAETMTSKGVCVDMKEDFHVNYTIVFQHAEDNCYHCVKFLVRTVNVLEKMDSGCVSLRPGVTPTVDNVCKKLASDQSLVTLFSENYVPVNCRSSLEGVWQFAYQVNLNACLFLYLILLWGSQFS</sequence>
<organism evidence="4">
    <name type="scientific">Cacopsylla melanoneura</name>
    <dbReference type="NCBI Taxonomy" id="428564"/>
    <lineage>
        <taxon>Eukaryota</taxon>
        <taxon>Metazoa</taxon>
        <taxon>Ecdysozoa</taxon>
        <taxon>Arthropoda</taxon>
        <taxon>Hexapoda</taxon>
        <taxon>Insecta</taxon>
        <taxon>Pterygota</taxon>
        <taxon>Neoptera</taxon>
        <taxon>Paraneoptera</taxon>
        <taxon>Hemiptera</taxon>
        <taxon>Sternorrhyncha</taxon>
        <taxon>Psylloidea</taxon>
        <taxon>Psyllidae</taxon>
        <taxon>Psyllinae</taxon>
        <taxon>Cacopsylla</taxon>
    </lineage>
</organism>
<keyword evidence="1" id="KW-1133">Transmembrane helix</keyword>
<accession>A0A8D9EFD8</accession>
<keyword evidence="2" id="KW-0732">Signal</keyword>
<evidence type="ECO:0000256" key="2">
    <source>
        <dbReference type="SAM" id="SignalP"/>
    </source>
</evidence>
<dbReference type="PANTHER" id="PTHR22255">
    <property type="entry name" value="LP06548P"/>
    <property type="match status" value="1"/>
</dbReference>
<keyword evidence="1" id="KW-0472">Membrane</keyword>
<evidence type="ECO:0000313" key="4">
    <source>
        <dbReference type="EMBL" id="CAG6750509.1"/>
    </source>
</evidence>
<feature type="domain" description="DUF7044" evidence="3">
    <location>
        <begin position="22"/>
        <end position="116"/>
    </location>
</feature>
<protein>
    <recommendedName>
        <fullName evidence="3">DUF7044 domain-containing protein</fullName>
    </recommendedName>
</protein>